<dbReference type="PANTHER" id="PTHR11941:SF45">
    <property type="entry name" value="ENOYL-COA DELTA ISOMERASE 1, MITOCHONDRIAL"/>
    <property type="match status" value="1"/>
</dbReference>
<dbReference type="InterPro" id="IPR001753">
    <property type="entry name" value="Enoyl-CoA_hydra/iso"/>
</dbReference>
<dbReference type="Gene3D" id="3.90.226.10">
    <property type="entry name" value="2-enoyl-CoA Hydratase, Chain A, domain 1"/>
    <property type="match status" value="1"/>
</dbReference>
<keyword evidence="4" id="KW-1185">Reference proteome</keyword>
<dbReference type="Pfam" id="PF00378">
    <property type="entry name" value="ECH_1"/>
    <property type="match status" value="1"/>
</dbReference>
<organism evidence="3 4">
    <name type="scientific">Clydaea vesicula</name>
    <dbReference type="NCBI Taxonomy" id="447962"/>
    <lineage>
        <taxon>Eukaryota</taxon>
        <taxon>Fungi</taxon>
        <taxon>Fungi incertae sedis</taxon>
        <taxon>Chytridiomycota</taxon>
        <taxon>Chytridiomycota incertae sedis</taxon>
        <taxon>Chytridiomycetes</taxon>
        <taxon>Lobulomycetales</taxon>
        <taxon>Lobulomycetaceae</taxon>
        <taxon>Clydaea</taxon>
    </lineage>
</organism>
<dbReference type="Proteomes" id="UP001211065">
    <property type="component" value="Unassembled WGS sequence"/>
</dbReference>
<dbReference type="PROSITE" id="PS00166">
    <property type="entry name" value="ENOYL_COA_HYDRATASE"/>
    <property type="match status" value="1"/>
</dbReference>
<dbReference type="InterPro" id="IPR018376">
    <property type="entry name" value="Enoyl-CoA_hyd/isom_CS"/>
</dbReference>
<dbReference type="EMBL" id="JADGJW010000592">
    <property type="protein sequence ID" value="KAJ3214788.1"/>
    <property type="molecule type" value="Genomic_DNA"/>
</dbReference>
<dbReference type="PANTHER" id="PTHR11941">
    <property type="entry name" value="ENOYL-COA HYDRATASE-RELATED"/>
    <property type="match status" value="1"/>
</dbReference>
<sequence>NSPPVNSLTNEFFKEFSKLLKDTKNDSNVHGLIIETLLPNVFSAGLDLNYIRIPKSEPREEAEKRLKNYFLNFQDMLKELATYPNPTVALVRGSAPAGGTVIASLTDYKIGIENKRFTMGFSEVAVGLAPPNWINFLSQRHLGNKKKKIPSLPFISGLKNGHKYVALGTLTNDIHEAKSLGFLDEVCANNDLALESAIKQIEINLVPPTRSWKNTKLMQNQELVKMMNTEAVDFFWDSLGSFQFQESVKDIMEGLKSQKK</sequence>
<evidence type="ECO:0000256" key="1">
    <source>
        <dbReference type="ARBA" id="ARBA00005254"/>
    </source>
</evidence>
<dbReference type="AlphaFoldDB" id="A0AAD5XY35"/>
<dbReference type="GO" id="GO:0005739">
    <property type="term" value="C:mitochondrion"/>
    <property type="evidence" value="ECO:0007669"/>
    <property type="project" value="TreeGrafter"/>
</dbReference>
<evidence type="ECO:0000256" key="2">
    <source>
        <dbReference type="RuleBase" id="RU003707"/>
    </source>
</evidence>
<evidence type="ECO:0000313" key="4">
    <source>
        <dbReference type="Proteomes" id="UP001211065"/>
    </source>
</evidence>
<name>A0AAD5XY35_9FUNG</name>
<feature type="non-terminal residue" evidence="3">
    <location>
        <position position="260"/>
    </location>
</feature>
<dbReference type="GO" id="GO:0016853">
    <property type="term" value="F:isomerase activity"/>
    <property type="evidence" value="ECO:0007669"/>
    <property type="project" value="UniProtKB-KW"/>
</dbReference>
<dbReference type="InterPro" id="IPR029045">
    <property type="entry name" value="ClpP/crotonase-like_dom_sf"/>
</dbReference>
<evidence type="ECO:0000313" key="3">
    <source>
        <dbReference type="EMBL" id="KAJ3214788.1"/>
    </source>
</evidence>
<comment type="similarity">
    <text evidence="1 2">Belongs to the enoyl-CoA hydratase/isomerase family.</text>
</comment>
<comment type="caution">
    <text evidence="3">The sequence shown here is derived from an EMBL/GenBank/DDBJ whole genome shotgun (WGS) entry which is preliminary data.</text>
</comment>
<protein>
    <submittedName>
        <fullName evidence="3">Dodecenoyl-CoA isomerase</fullName>
    </submittedName>
</protein>
<dbReference type="GO" id="GO:0006635">
    <property type="term" value="P:fatty acid beta-oxidation"/>
    <property type="evidence" value="ECO:0007669"/>
    <property type="project" value="TreeGrafter"/>
</dbReference>
<reference evidence="3" key="1">
    <citation type="submission" date="2020-05" db="EMBL/GenBank/DDBJ databases">
        <title>Phylogenomic resolution of chytrid fungi.</title>
        <authorList>
            <person name="Stajich J.E."/>
            <person name="Amses K."/>
            <person name="Simmons R."/>
            <person name="Seto K."/>
            <person name="Myers J."/>
            <person name="Bonds A."/>
            <person name="Quandt C.A."/>
            <person name="Barry K."/>
            <person name="Liu P."/>
            <person name="Grigoriev I."/>
            <person name="Longcore J.E."/>
            <person name="James T.Y."/>
        </authorList>
    </citation>
    <scope>NUCLEOTIDE SEQUENCE</scope>
    <source>
        <strain evidence="3">JEL0476</strain>
    </source>
</reference>
<dbReference type="SUPFAM" id="SSF52096">
    <property type="entry name" value="ClpP/crotonase"/>
    <property type="match status" value="1"/>
</dbReference>
<dbReference type="CDD" id="cd06558">
    <property type="entry name" value="crotonase-like"/>
    <property type="match status" value="1"/>
</dbReference>
<keyword evidence="3" id="KW-0413">Isomerase</keyword>
<gene>
    <name evidence="3" type="primary">ECI1</name>
    <name evidence="3" type="ORF">HK099_006674</name>
</gene>
<accession>A0AAD5XY35</accession>
<proteinExistence type="inferred from homology"/>